<evidence type="ECO:0000313" key="2">
    <source>
        <dbReference type="Proteomes" id="UP000230066"/>
    </source>
</evidence>
<evidence type="ECO:0000313" key="1">
    <source>
        <dbReference type="EMBL" id="THD18725.1"/>
    </source>
</evidence>
<gene>
    <name evidence="1" type="ORF">D915_010664</name>
</gene>
<proteinExistence type="predicted"/>
<reference evidence="1" key="1">
    <citation type="submission" date="2019-03" db="EMBL/GenBank/DDBJ databases">
        <title>Improved annotation for the trematode Fasciola hepatica.</title>
        <authorList>
            <person name="Choi Y.-J."/>
            <person name="Martin J."/>
            <person name="Mitreva M."/>
        </authorList>
    </citation>
    <scope>NUCLEOTIDE SEQUENCE [LARGE SCALE GENOMIC DNA]</scope>
</reference>
<keyword evidence="2" id="KW-1185">Reference proteome</keyword>
<name>A0A4E0QU72_FASHE</name>
<dbReference type="AlphaFoldDB" id="A0A4E0QU72"/>
<accession>A0A4E0QU72</accession>
<organism evidence="1 2">
    <name type="scientific">Fasciola hepatica</name>
    <name type="common">Liver fluke</name>
    <dbReference type="NCBI Taxonomy" id="6192"/>
    <lineage>
        <taxon>Eukaryota</taxon>
        <taxon>Metazoa</taxon>
        <taxon>Spiralia</taxon>
        <taxon>Lophotrochozoa</taxon>
        <taxon>Platyhelminthes</taxon>
        <taxon>Trematoda</taxon>
        <taxon>Digenea</taxon>
        <taxon>Plagiorchiida</taxon>
        <taxon>Echinostomata</taxon>
        <taxon>Echinostomatoidea</taxon>
        <taxon>Fasciolidae</taxon>
        <taxon>Fasciola</taxon>
    </lineage>
</organism>
<dbReference type="Proteomes" id="UP000230066">
    <property type="component" value="Unassembled WGS sequence"/>
</dbReference>
<sequence>MSRGQELPAPRKGNSKENRELILRPKYSFHFAAFKVRTHYRTGLPQPRCVQETSVLTIRTLDTSSAFRFTLRVSGELMSSARGQAGVGIALSVHCSTEFQSAVVCAVRLNGTVYISSNRQASIDLSFTCMLQLAVASLKQKTISIMSCLNCSAACGLRT</sequence>
<comment type="caution">
    <text evidence="1">The sequence shown here is derived from an EMBL/GenBank/DDBJ whole genome shotgun (WGS) entry which is preliminary data.</text>
</comment>
<protein>
    <submittedName>
        <fullName evidence="1">Uncharacterized protein</fullName>
    </submittedName>
</protein>
<dbReference type="EMBL" id="JXXN02008898">
    <property type="protein sequence ID" value="THD18725.1"/>
    <property type="molecule type" value="Genomic_DNA"/>
</dbReference>